<dbReference type="RefSeq" id="WP_092586468.1">
    <property type="nucleotide sequence ID" value="NZ_FMTM01000005.1"/>
</dbReference>
<keyword evidence="1" id="KW-0560">Oxidoreductase</keyword>
<evidence type="ECO:0000313" key="4">
    <source>
        <dbReference type="Proteomes" id="UP000199542"/>
    </source>
</evidence>
<reference evidence="3 4" key="1">
    <citation type="submission" date="2016-10" db="EMBL/GenBank/DDBJ databases">
        <authorList>
            <person name="de Groot N.N."/>
        </authorList>
    </citation>
    <scope>NUCLEOTIDE SEQUENCE [LARGE SCALE GENOMIC DNA]</scope>
    <source>
        <strain evidence="3 4">CGMCC 1.3401</strain>
    </source>
</reference>
<accession>A0A1G4SBE2</accession>
<protein>
    <submittedName>
        <fullName evidence="3">NAD(P)-dependent dehydrogenase, short-chain alcohol dehydrogenase family</fullName>
    </submittedName>
</protein>
<dbReference type="Gene3D" id="3.40.50.720">
    <property type="entry name" value="NAD(P)-binding Rossmann-like Domain"/>
    <property type="match status" value="1"/>
</dbReference>
<dbReference type="Proteomes" id="UP000199542">
    <property type="component" value="Unassembled WGS sequence"/>
</dbReference>
<feature type="region of interest" description="Disordered" evidence="2">
    <location>
        <begin position="308"/>
        <end position="327"/>
    </location>
</feature>
<name>A0A1G4SBE2_9HYPH</name>
<dbReference type="AlphaFoldDB" id="A0A1G4SBE2"/>
<dbReference type="PRINTS" id="PR00081">
    <property type="entry name" value="GDHRDH"/>
</dbReference>
<dbReference type="CDD" id="cd05327">
    <property type="entry name" value="retinol-DH_like_SDR_c_like"/>
    <property type="match status" value="1"/>
</dbReference>
<dbReference type="EMBL" id="FMTM01000005">
    <property type="protein sequence ID" value="SCW65699.1"/>
    <property type="molecule type" value="Genomic_DNA"/>
</dbReference>
<proteinExistence type="predicted"/>
<evidence type="ECO:0000256" key="2">
    <source>
        <dbReference type="SAM" id="MobiDB-lite"/>
    </source>
</evidence>
<dbReference type="PANTHER" id="PTHR43157:SF31">
    <property type="entry name" value="PHOSPHATIDYLINOSITOL-GLYCAN BIOSYNTHESIS CLASS F PROTEIN"/>
    <property type="match status" value="1"/>
</dbReference>
<gene>
    <name evidence="3" type="ORF">SAMN02927900_03485</name>
</gene>
<sequence>MSQPWTLDDMPSQKGRTILITGTGGLGFEDALALARAGGDVIIAGRNPTKGADAIRRIKEKAPQASVALETVDLADLASIEALATRLKETRDHIDVLINNAGVMTPPARKTTKDGFELQFGTNYLGHFALTGYLLPLLMRAQDPRVVTLSSIAVRGANVAINFDDLQAERGYKPMPVYGQSKLACLMFAFELQRRSEEAGWGITSIAAHPGISRTDLLHNGPGRRSAQGLLRSFMWFLFQPVSQGALPTLFAATSPKARGGSYYGPDKLGETRGHPTEAQLPRQALEKHVAHKLWEISERLTGISFDAQVPPPELSGLDATTIRREG</sequence>
<dbReference type="GO" id="GO:0016491">
    <property type="term" value="F:oxidoreductase activity"/>
    <property type="evidence" value="ECO:0007669"/>
    <property type="project" value="UniProtKB-KW"/>
</dbReference>
<evidence type="ECO:0000256" key="1">
    <source>
        <dbReference type="ARBA" id="ARBA00023002"/>
    </source>
</evidence>
<organism evidence="3 4">
    <name type="scientific">Rhizobium mongolense subsp. loessense</name>
    <dbReference type="NCBI Taxonomy" id="158890"/>
    <lineage>
        <taxon>Bacteria</taxon>
        <taxon>Pseudomonadati</taxon>
        <taxon>Pseudomonadota</taxon>
        <taxon>Alphaproteobacteria</taxon>
        <taxon>Hyphomicrobiales</taxon>
        <taxon>Rhizobiaceae</taxon>
        <taxon>Rhizobium/Agrobacterium group</taxon>
        <taxon>Rhizobium</taxon>
    </lineage>
</organism>
<dbReference type="NCBIfam" id="NF004513">
    <property type="entry name" value="PRK05854.1"/>
    <property type="match status" value="1"/>
</dbReference>
<dbReference type="NCBIfam" id="NF004846">
    <property type="entry name" value="PRK06197.1"/>
    <property type="match status" value="1"/>
</dbReference>
<evidence type="ECO:0000313" key="3">
    <source>
        <dbReference type="EMBL" id="SCW65699.1"/>
    </source>
</evidence>
<dbReference type="Pfam" id="PF00106">
    <property type="entry name" value="adh_short"/>
    <property type="match status" value="1"/>
</dbReference>
<dbReference type="SUPFAM" id="SSF51735">
    <property type="entry name" value="NAD(P)-binding Rossmann-fold domains"/>
    <property type="match status" value="1"/>
</dbReference>
<dbReference type="InterPro" id="IPR036291">
    <property type="entry name" value="NAD(P)-bd_dom_sf"/>
</dbReference>
<dbReference type="PANTHER" id="PTHR43157">
    <property type="entry name" value="PHOSPHATIDYLINOSITOL-GLYCAN BIOSYNTHESIS CLASS F PROTEIN-RELATED"/>
    <property type="match status" value="1"/>
</dbReference>
<dbReference type="InterPro" id="IPR002347">
    <property type="entry name" value="SDR_fam"/>
</dbReference>